<comment type="caution">
    <text evidence="1">The sequence shown here is derived from an EMBL/GenBank/DDBJ whole genome shotgun (WGS) entry which is preliminary data.</text>
</comment>
<evidence type="ECO:0000313" key="2">
    <source>
        <dbReference type="Proteomes" id="UP000030848"/>
    </source>
</evidence>
<evidence type="ECO:0000313" key="1">
    <source>
        <dbReference type="EMBL" id="KHF43308.1"/>
    </source>
</evidence>
<protein>
    <submittedName>
        <fullName evidence="1">Uncharacterized protein</fullName>
    </submittedName>
</protein>
<dbReference type="EMBL" id="JRZE01000006">
    <property type="protein sequence ID" value="KHF43308.1"/>
    <property type="molecule type" value="Genomic_DNA"/>
</dbReference>
<sequence length="94" mass="10635">MTVDELVRIDPALQRLNDLVRAGWQFEHRHDDDGKLRQINGARATGRYIDGLRVRDRGDAAGRRWDRADGRVIWSVEGSLTDVVDALLSLPEPS</sequence>
<dbReference type="OrthoDB" id="3690349at2"/>
<reference evidence="1 2" key="1">
    <citation type="submission" date="2014-10" db="EMBL/GenBank/DDBJ databases">
        <title>Genome sequence of Micropolyspora internatus JCM3315.</title>
        <authorList>
            <person name="Shin S.-K."/>
            <person name="Yi H."/>
        </authorList>
    </citation>
    <scope>NUCLEOTIDE SEQUENCE [LARGE SCALE GENOMIC DNA]</scope>
    <source>
        <strain evidence="1 2">JCM 3315</strain>
    </source>
</reference>
<dbReference type="AlphaFoldDB" id="A0A837D8X9"/>
<dbReference type="Proteomes" id="UP000030848">
    <property type="component" value="Unassembled WGS sequence"/>
</dbReference>
<organism evidence="1 2">
    <name type="scientific">Saccharomonospora viridis</name>
    <dbReference type="NCBI Taxonomy" id="1852"/>
    <lineage>
        <taxon>Bacteria</taxon>
        <taxon>Bacillati</taxon>
        <taxon>Actinomycetota</taxon>
        <taxon>Actinomycetes</taxon>
        <taxon>Pseudonocardiales</taxon>
        <taxon>Pseudonocardiaceae</taxon>
        <taxon>Saccharomonospora</taxon>
    </lineage>
</organism>
<proteinExistence type="predicted"/>
<gene>
    <name evidence="1" type="ORF">MINT15_35100</name>
</gene>
<name>A0A837D8X9_9PSEU</name>
<dbReference type="RefSeq" id="WP_052136452.1">
    <property type="nucleotide sequence ID" value="NZ_DAHVQW010000069.1"/>
</dbReference>
<accession>A0A837D8X9</accession>